<sequence>MLSGAPSLSSLPAALHLFLLLFLAAPASASESDHKVRIFPPGSPSWSVDLSVVSNGISLESSSALDKIYLVEEEKAVKVVAADNGGETEVVEVGGGGEES</sequence>
<dbReference type="EMBL" id="AMZH03008929">
    <property type="protein sequence ID" value="RRT57943.1"/>
    <property type="molecule type" value="Genomic_DNA"/>
</dbReference>
<gene>
    <name evidence="2" type="ORF">B296_00010558</name>
</gene>
<proteinExistence type="predicted"/>
<feature type="signal peptide" evidence="1">
    <location>
        <begin position="1"/>
        <end position="29"/>
    </location>
</feature>
<evidence type="ECO:0000313" key="3">
    <source>
        <dbReference type="Proteomes" id="UP000287651"/>
    </source>
</evidence>
<reference evidence="2 3" key="1">
    <citation type="journal article" date="2014" name="Agronomy (Basel)">
        <title>A Draft Genome Sequence for Ensete ventricosum, the Drought-Tolerant Tree Against Hunger.</title>
        <authorList>
            <person name="Harrison J."/>
            <person name="Moore K.A."/>
            <person name="Paszkiewicz K."/>
            <person name="Jones T."/>
            <person name="Grant M."/>
            <person name="Ambacheew D."/>
            <person name="Muzemil S."/>
            <person name="Studholme D.J."/>
        </authorList>
    </citation>
    <scope>NUCLEOTIDE SEQUENCE [LARGE SCALE GENOMIC DNA]</scope>
</reference>
<organism evidence="2 3">
    <name type="scientific">Ensete ventricosum</name>
    <name type="common">Abyssinian banana</name>
    <name type="synonym">Musa ensete</name>
    <dbReference type="NCBI Taxonomy" id="4639"/>
    <lineage>
        <taxon>Eukaryota</taxon>
        <taxon>Viridiplantae</taxon>
        <taxon>Streptophyta</taxon>
        <taxon>Embryophyta</taxon>
        <taxon>Tracheophyta</taxon>
        <taxon>Spermatophyta</taxon>
        <taxon>Magnoliopsida</taxon>
        <taxon>Liliopsida</taxon>
        <taxon>Zingiberales</taxon>
        <taxon>Musaceae</taxon>
        <taxon>Ensete</taxon>
    </lineage>
</organism>
<dbReference type="AlphaFoldDB" id="A0A426Z1V0"/>
<protein>
    <submittedName>
        <fullName evidence="2">Uncharacterized protein</fullName>
    </submittedName>
</protein>
<evidence type="ECO:0000313" key="2">
    <source>
        <dbReference type="EMBL" id="RRT57943.1"/>
    </source>
</evidence>
<evidence type="ECO:0000256" key="1">
    <source>
        <dbReference type="SAM" id="SignalP"/>
    </source>
</evidence>
<keyword evidence="1" id="KW-0732">Signal</keyword>
<dbReference type="Proteomes" id="UP000287651">
    <property type="component" value="Unassembled WGS sequence"/>
</dbReference>
<comment type="caution">
    <text evidence="2">The sequence shown here is derived from an EMBL/GenBank/DDBJ whole genome shotgun (WGS) entry which is preliminary data.</text>
</comment>
<accession>A0A426Z1V0</accession>
<name>A0A426Z1V0_ENSVE</name>
<feature type="chain" id="PRO_5019152253" evidence="1">
    <location>
        <begin position="30"/>
        <end position="100"/>
    </location>
</feature>